<dbReference type="InterPro" id="IPR003806">
    <property type="entry name" value="ATP-grasp_PylC-type"/>
</dbReference>
<dbReference type="OrthoDB" id="9803907at2"/>
<dbReference type="PROSITE" id="PS50975">
    <property type="entry name" value="ATP_GRASP"/>
    <property type="match status" value="1"/>
</dbReference>
<dbReference type="Proteomes" id="UP000184278">
    <property type="component" value="Unassembled WGS sequence"/>
</dbReference>
<dbReference type="Pfam" id="PF02655">
    <property type="entry name" value="ATP-grasp_3"/>
    <property type="match status" value="1"/>
</dbReference>
<dbReference type="SUPFAM" id="SSF56059">
    <property type="entry name" value="Glutathione synthetase ATP-binding domain-like"/>
    <property type="match status" value="1"/>
</dbReference>
<keyword evidence="1" id="KW-0067">ATP-binding</keyword>
<dbReference type="Pfam" id="PF21360">
    <property type="entry name" value="PylC-like_N"/>
    <property type="match status" value="1"/>
</dbReference>
<keyword evidence="4" id="KW-1185">Reference proteome</keyword>
<dbReference type="Gene3D" id="3.40.50.20">
    <property type="match status" value="1"/>
</dbReference>
<sequence>MKIMFTSVGRRVELMQAFRSAADRLSADVTIIGADLVTDAPALYFCDEHLQVVRISDPLYIPNLIKYCSENKVDCLIPTIDTDLNLLAMNKEKFEEVGTKVLISGFDKVKLCRDKNFTADYFISLGLKSPKPVNSVEKFEEAVAQGKASFPAFIKPKDGSSSIDAYKVNNIEDLKVYAQKIGDYIIQPFISGREYTIDIFGDYEGNPVFITPRERLAVRSGEVLKTRITQDNKMIEEMKVLCADYKPCGQITVQLIREESTGDDYYIEINPRFGGGAPLSIKAGADSAEAVIRMLMGQSLSYQEGAARDGAIYSRFDQSICINPEQ</sequence>
<dbReference type="PANTHER" id="PTHR23132">
    <property type="entry name" value="D-ALANINE--D-ALANINE LIGASE"/>
    <property type="match status" value="1"/>
</dbReference>
<dbReference type="InterPro" id="IPR048764">
    <property type="entry name" value="PylC_N"/>
</dbReference>
<dbReference type="PANTHER" id="PTHR23132:SF14">
    <property type="entry name" value="ATP-GRASP DOMAIN-CONTAINING PROTEIN"/>
    <property type="match status" value="1"/>
</dbReference>
<evidence type="ECO:0000259" key="2">
    <source>
        <dbReference type="PROSITE" id="PS50975"/>
    </source>
</evidence>
<reference evidence="4" key="1">
    <citation type="submission" date="2016-11" db="EMBL/GenBank/DDBJ databases">
        <authorList>
            <person name="Varghese N."/>
            <person name="Submissions S."/>
        </authorList>
    </citation>
    <scope>NUCLEOTIDE SEQUENCE [LARGE SCALE GENOMIC DNA]</scope>
    <source>
        <strain evidence="4">DSM 3071</strain>
    </source>
</reference>
<dbReference type="Gene3D" id="3.30.1490.20">
    <property type="entry name" value="ATP-grasp fold, A domain"/>
    <property type="match status" value="1"/>
</dbReference>
<dbReference type="InterPro" id="IPR011761">
    <property type="entry name" value="ATP-grasp"/>
</dbReference>
<evidence type="ECO:0000313" key="4">
    <source>
        <dbReference type="Proteomes" id="UP000184278"/>
    </source>
</evidence>
<dbReference type="GO" id="GO:0046872">
    <property type="term" value="F:metal ion binding"/>
    <property type="evidence" value="ECO:0007669"/>
    <property type="project" value="InterPro"/>
</dbReference>
<organism evidence="3 4">
    <name type="scientific">Butyrivibrio fibrisolvens DSM 3071</name>
    <dbReference type="NCBI Taxonomy" id="1121131"/>
    <lineage>
        <taxon>Bacteria</taxon>
        <taxon>Bacillati</taxon>
        <taxon>Bacillota</taxon>
        <taxon>Clostridia</taxon>
        <taxon>Lachnospirales</taxon>
        <taxon>Lachnospiraceae</taxon>
        <taxon>Butyrivibrio</taxon>
    </lineage>
</organism>
<dbReference type="InterPro" id="IPR013815">
    <property type="entry name" value="ATP_grasp_subdomain_1"/>
</dbReference>
<dbReference type="EMBL" id="FQXK01000010">
    <property type="protein sequence ID" value="SHI03775.1"/>
    <property type="molecule type" value="Genomic_DNA"/>
</dbReference>
<accession>A0A1M5XVA4</accession>
<name>A0A1M5XVA4_BUTFI</name>
<dbReference type="AlphaFoldDB" id="A0A1M5XVA4"/>
<keyword evidence="1" id="KW-0547">Nucleotide-binding</keyword>
<protein>
    <submittedName>
        <fullName evidence="3">Carbamoyl-phosphate synthase large subunit</fullName>
    </submittedName>
</protein>
<dbReference type="Gene3D" id="3.30.470.20">
    <property type="entry name" value="ATP-grasp fold, B domain"/>
    <property type="match status" value="1"/>
</dbReference>
<gene>
    <name evidence="3" type="ORF">SAMN02745229_01349</name>
</gene>
<dbReference type="GO" id="GO:0008716">
    <property type="term" value="F:D-alanine-D-alanine ligase activity"/>
    <property type="evidence" value="ECO:0007669"/>
    <property type="project" value="TreeGrafter"/>
</dbReference>
<dbReference type="RefSeq" id="WP_073386533.1">
    <property type="nucleotide sequence ID" value="NZ_FQXK01000010.1"/>
</dbReference>
<dbReference type="GO" id="GO:0005524">
    <property type="term" value="F:ATP binding"/>
    <property type="evidence" value="ECO:0007669"/>
    <property type="project" value="UniProtKB-UniRule"/>
</dbReference>
<proteinExistence type="predicted"/>
<evidence type="ECO:0000313" key="3">
    <source>
        <dbReference type="EMBL" id="SHI03775.1"/>
    </source>
</evidence>
<dbReference type="GeneID" id="89511432"/>
<dbReference type="STRING" id="1121131.SAMN02745229_01349"/>
<evidence type="ECO:0000256" key="1">
    <source>
        <dbReference type="PROSITE-ProRule" id="PRU00409"/>
    </source>
</evidence>
<feature type="domain" description="ATP-grasp" evidence="2">
    <location>
        <begin position="119"/>
        <end position="296"/>
    </location>
</feature>